<proteinExistence type="predicted"/>
<accession>A0A9P6YN40</accession>
<evidence type="ECO:0008006" key="3">
    <source>
        <dbReference type="Google" id="ProtNLM"/>
    </source>
</evidence>
<evidence type="ECO:0000313" key="1">
    <source>
        <dbReference type="EMBL" id="KAG1552821.1"/>
    </source>
</evidence>
<dbReference type="OrthoDB" id="1640476at2759"/>
<organism evidence="1 2">
    <name type="scientific">Rhizopus oryzae</name>
    <name type="common">Mucormycosis agent</name>
    <name type="synonym">Rhizopus arrhizus var. delemar</name>
    <dbReference type="NCBI Taxonomy" id="64495"/>
    <lineage>
        <taxon>Eukaryota</taxon>
        <taxon>Fungi</taxon>
        <taxon>Fungi incertae sedis</taxon>
        <taxon>Mucoromycota</taxon>
        <taxon>Mucoromycotina</taxon>
        <taxon>Mucoromycetes</taxon>
        <taxon>Mucorales</taxon>
        <taxon>Mucorineae</taxon>
        <taxon>Rhizopodaceae</taxon>
        <taxon>Rhizopus</taxon>
    </lineage>
</organism>
<dbReference type="Proteomes" id="UP000717996">
    <property type="component" value="Unassembled WGS sequence"/>
</dbReference>
<gene>
    <name evidence="1" type="ORF">G6F51_000973</name>
</gene>
<sequence length="136" mass="15011">MQINQAHTILIQDKEQADTISPSSYCSVDDEIYYTPPTTPTLEFDYAITIRLTNTNKDIKIGLANEPPYLNVASIKKQLVPYLDPSIQIVKLIHLGNILTDETKLGPSNKPIIGDKGSVIRVKKGGVIQAMTTKLC</sequence>
<evidence type="ECO:0000313" key="2">
    <source>
        <dbReference type="Proteomes" id="UP000717996"/>
    </source>
</evidence>
<reference evidence="1" key="1">
    <citation type="journal article" date="2020" name="Microb. Genom.">
        <title>Genetic diversity of clinical and environmental Mucorales isolates obtained from an investigation of mucormycosis cases among solid organ transplant recipients.</title>
        <authorList>
            <person name="Nguyen M.H."/>
            <person name="Kaul D."/>
            <person name="Muto C."/>
            <person name="Cheng S.J."/>
            <person name="Richter R.A."/>
            <person name="Bruno V.M."/>
            <person name="Liu G."/>
            <person name="Beyhan S."/>
            <person name="Sundermann A.J."/>
            <person name="Mounaud S."/>
            <person name="Pasculle A.W."/>
            <person name="Nierman W.C."/>
            <person name="Driscoll E."/>
            <person name="Cumbie R."/>
            <person name="Clancy C.J."/>
            <person name="Dupont C.L."/>
        </authorList>
    </citation>
    <scope>NUCLEOTIDE SEQUENCE</scope>
    <source>
        <strain evidence="1">GL16</strain>
    </source>
</reference>
<dbReference type="SUPFAM" id="SSF54236">
    <property type="entry name" value="Ubiquitin-like"/>
    <property type="match status" value="1"/>
</dbReference>
<name>A0A9P6YN40_RHIOR</name>
<dbReference type="AlphaFoldDB" id="A0A9P6YN40"/>
<dbReference type="InterPro" id="IPR029071">
    <property type="entry name" value="Ubiquitin-like_domsf"/>
</dbReference>
<comment type="caution">
    <text evidence="1">The sequence shown here is derived from an EMBL/GenBank/DDBJ whole genome shotgun (WGS) entry which is preliminary data.</text>
</comment>
<dbReference type="EMBL" id="JAANIT010000066">
    <property type="protein sequence ID" value="KAG1552821.1"/>
    <property type="molecule type" value="Genomic_DNA"/>
</dbReference>
<protein>
    <recommendedName>
        <fullName evidence="3">Ubiquitin-like domain-containing protein</fullName>
    </recommendedName>
</protein>